<feature type="compositionally biased region" description="Basic and acidic residues" evidence="1">
    <location>
        <begin position="202"/>
        <end position="211"/>
    </location>
</feature>
<dbReference type="Proteomes" id="UP001151760">
    <property type="component" value="Unassembled WGS sequence"/>
</dbReference>
<feature type="region of interest" description="Disordered" evidence="1">
    <location>
        <begin position="202"/>
        <end position="240"/>
    </location>
</feature>
<comment type="caution">
    <text evidence="2">The sequence shown here is derived from an EMBL/GenBank/DDBJ whole genome shotgun (WGS) entry which is preliminary data.</text>
</comment>
<reference evidence="2" key="2">
    <citation type="submission" date="2022-01" db="EMBL/GenBank/DDBJ databases">
        <authorList>
            <person name="Yamashiro T."/>
            <person name="Shiraishi A."/>
            <person name="Satake H."/>
            <person name="Nakayama K."/>
        </authorList>
    </citation>
    <scope>NUCLEOTIDE SEQUENCE</scope>
</reference>
<evidence type="ECO:0000256" key="1">
    <source>
        <dbReference type="SAM" id="MobiDB-lite"/>
    </source>
</evidence>
<keyword evidence="3" id="KW-1185">Reference proteome</keyword>
<organism evidence="2 3">
    <name type="scientific">Tanacetum coccineum</name>
    <dbReference type="NCBI Taxonomy" id="301880"/>
    <lineage>
        <taxon>Eukaryota</taxon>
        <taxon>Viridiplantae</taxon>
        <taxon>Streptophyta</taxon>
        <taxon>Embryophyta</taxon>
        <taxon>Tracheophyta</taxon>
        <taxon>Spermatophyta</taxon>
        <taxon>Magnoliopsida</taxon>
        <taxon>eudicotyledons</taxon>
        <taxon>Gunneridae</taxon>
        <taxon>Pentapetalae</taxon>
        <taxon>asterids</taxon>
        <taxon>campanulids</taxon>
        <taxon>Asterales</taxon>
        <taxon>Asteraceae</taxon>
        <taxon>Asteroideae</taxon>
        <taxon>Anthemideae</taxon>
        <taxon>Anthemidinae</taxon>
        <taxon>Tanacetum</taxon>
    </lineage>
</organism>
<protein>
    <submittedName>
        <fullName evidence="2">Ribonuclease H-like domain-containing protein</fullName>
    </submittedName>
</protein>
<evidence type="ECO:0000313" key="2">
    <source>
        <dbReference type="EMBL" id="GJS99891.1"/>
    </source>
</evidence>
<name>A0ABQ5AEC3_9ASTR</name>
<reference evidence="2" key="1">
    <citation type="journal article" date="2022" name="Int. J. Mol. Sci.">
        <title>Draft Genome of Tanacetum Coccineum: Genomic Comparison of Closely Related Tanacetum-Family Plants.</title>
        <authorList>
            <person name="Yamashiro T."/>
            <person name="Shiraishi A."/>
            <person name="Nakayama K."/>
            <person name="Satake H."/>
        </authorList>
    </citation>
    <scope>NUCLEOTIDE SEQUENCE</scope>
</reference>
<dbReference type="EMBL" id="BQNB010012154">
    <property type="protein sequence ID" value="GJS99891.1"/>
    <property type="molecule type" value="Genomic_DNA"/>
</dbReference>
<proteinExistence type="predicted"/>
<accession>A0ABQ5AEC3</accession>
<dbReference type="InterPro" id="IPR036875">
    <property type="entry name" value="Znf_CCHC_sf"/>
</dbReference>
<sequence>MVLNLLESSFTPSLNHHLRFFQIIHSFFKKRLDTNLTLFQVVSLDLSRLATTLNRLERSIQIGINKWYQREYEFHDDNPPPPVTPTQQALHTLSTIKLLILKKESSDVSSAVYYEVAPQVVFRCVVIFGGVTLKVDEFDLEEMYLKWQVAMICMRLKKFYKKTVRSLQFNAKEPVGFDNTKVECFNCHNTWHFARECRSKGNQESRRRDAGNTRYKAKDNRRRPEKQEEPKALVTLDGDGVDWTGHAEDEQENFAKVSTSQ</sequence>
<gene>
    <name evidence="2" type="ORF">Tco_0821061</name>
</gene>
<dbReference type="Gene3D" id="4.10.60.10">
    <property type="entry name" value="Zinc finger, CCHC-type"/>
    <property type="match status" value="1"/>
</dbReference>
<dbReference type="SUPFAM" id="SSF57756">
    <property type="entry name" value="Retrovirus zinc finger-like domains"/>
    <property type="match status" value="1"/>
</dbReference>
<evidence type="ECO:0000313" key="3">
    <source>
        <dbReference type="Proteomes" id="UP001151760"/>
    </source>
</evidence>